<evidence type="ECO:0000313" key="2">
    <source>
        <dbReference type="EMBL" id="CAK1588829.1"/>
    </source>
</evidence>
<evidence type="ECO:0000256" key="1">
    <source>
        <dbReference type="SAM" id="MobiDB-lite"/>
    </source>
</evidence>
<dbReference type="AlphaFoldDB" id="A0AAV1L347"/>
<comment type="caution">
    <text evidence="2">The sequence shown here is derived from an EMBL/GenBank/DDBJ whole genome shotgun (WGS) entry which is preliminary data.</text>
</comment>
<accession>A0AAV1L347</accession>
<proteinExistence type="predicted"/>
<reference evidence="2 3" key="1">
    <citation type="submission" date="2023-11" db="EMBL/GenBank/DDBJ databases">
        <authorList>
            <person name="Hedman E."/>
            <person name="Englund M."/>
            <person name="Stromberg M."/>
            <person name="Nyberg Akerstrom W."/>
            <person name="Nylinder S."/>
            <person name="Jareborg N."/>
            <person name="Kallberg Y."/>
            <person name="Kronander E."/>
        </authorList>
    </citation>
    <scope>NUCLEOTIDE SEQUENCE [LARGE SCALE GENOMIC DNA]</scope>
</reference>
<name>A0AAV1L347_9NEOP</name>
<dbReference type="EMBL" id="CAVLGL010000082">
    <property type="protein sequence ID" value="CAK1588829.1"/>
    <property type="molecule type" value="Genomic_DNA"/>
</dbReference>
<sequence length="148" mass="16756">MPKICVDCKLDIKSDNFCKCAYCKQACHELCDNLSPRKSFSEPAPVWACPSCISKRPKGDNTKTPVRHNLKSTRSSPNWVLQRSRGNRFGTSPVASEYETPSLYPTVDEVRDIIQSEYKNILMKELTILIEKKIASELRETVSDIACL</sequence>
<feature type="region of interest" description="Disordered" evidence="1">
    <location>
        <begin position="56"/>
        <end position="75"/>
    </location>
</feature>
<evidence type="ECO:0000313" key="3">
    <source>
        <dbReference type="Proteomes" id="UP001314205"/>
    </source>
</evidence>
<dbReference type="InterPro" id="IPR011011">
    <property type="entry name" value="Znf_FYVE_PHD"/>
</dbReference>
<gene>
    <name evidence="2" type="ORF">PARMNEM_LOCUS9418</name>
</gene>
<protein>
    <recommendedName>
        <fullName evidence="4">PHD-type domain-containing protein</fullName>
    </recommendedName>
</protein>
<dbReference type="Proteomes" id="UP001314205">
    <property type="component" value="Unassembled WGS sequence"/>
</dbReference>
<organism evidence="2 3">
    <name type="scientific">Parnassius mnemosyne</name>
    <name type="common">clouded apollo</name>
    <dbReference type="NCBI Taxonomy" id="213953"/>
    <lineage>
        <taxon>Eukaryota</taxon>
        <taxon>Metazoa</taxon>
        <taxon>Ecdysozoa</taxon>
        <taxon>Arthropoda</taxon>
        <taxon>Hexapoda</taxon>
        <taxon>Insecta</taxon>
        <taxon>Pterygota</taxon>
        <taxon>Neoptera</taxon>
        <taxon>Endopterygota</taxon>
        <taxon>Lepidoptera</taxon>
        <taxon>Glossata</taxon>
        <taxon>Ditrysia</taxon>
        <taxon>Papilionoidea</taxon>
        <taxon>Papilionidae</taxon>
        <taxon>Parnassiinae</taxon>
        <taxon>Parnassini</taxon>
        <taxon>Parnassius</taxon>
        <taxon>Driopa</taxon>
    </lineage>
</organism>
<keyword evidence="3" id="KW-1185">Reference proteome</keyword>
<dbReference type="SUPFAM" id="SSF57903">
    <property type="entry name" value="FYVE/PHD zinc finger"/>
    <property type="match status" value="1"/>
</dbReference>
<evidence type="ECO:0008006" key="4">
    <source>
        <dbReference type="Google" id="ProtNLM"/>
    </source>
</evidence>